<keyword evidence="17" id="KW-1185">Reference proteome</keyword>
<evidence type="ECO:0000256" key="6">
    <source>
        <dbReference type="ARBA" id="ARBA00022491"/>
    </source>
</evidence>
<dbReference type="EMBL" id="JAOTIF010000012">
    <property type="protein sequence ID" value="MCU7550385.1"/>
    <property type="molecule type" value="Genomic_DNA"/>
</dbReference>
<keyword evidence="12" id="KW-0464">Manganese</keyword>
<dbReference type="InterPro" id="IPR036390">
    <property type="entry name" value="WH_DNA-bd_sf"/>
</dbReference>
<reference evidence="16" key="1">
    <citation type="submission" date="2022-09" db="EMBL/GenBank/DDBJ databases">
        <authorList>
            <person name="Yuan C."/>
            <person name="Ke Z."/>
        </authorList>
    </citation>
    <scope>NUCLEOTIDE SEQUENCE</scope>
    <source>
        <strain evidence="16">LB-8</strain>
    </source>
</reference>
<keyword evidence="7" id="KW-0408">Iron</keyword>
<evidence type="ECO:0000313" key="16">
    <source>
        <dbReference type="EMBL" id="MCU7550385.1"/>
    </source>
</evidence>
<dbReference type="GO" id="GO:0005737">
    <property type="term" value="C:cytoplasm"/>
    <property type="evidence" value="ECO:0007669"/>
    <property type="project" value="UniProtKB-SubCell"/>
</dbReference>
<dbReference type="InterPro" id="IPR008988">
    <property type="entry name" value="Transcriptional_repressor_C"/>
</dbReference>
<dbReference type="InterPro" id="IPR022689">
    <property type="entry name" value="Iron_dep_repressor"/>
</dbReference>
<evidence type="ECO:0000256" key="5">
    <source>
        <dbReference type="ARBA" id="ARBA00022490"/>
    </source>
</evidence>
<evidence type="ECO:0000256" key="9">
    <source>
        <dbReference type="ARBA" id="ARBA00023125"/>
    </source>
</evidence>
<comment type="subunit">
    <text evidence="3">Homodimer.</text>
</comment>
<keyword evidence="10" id="KW-0010">Activator</keyword>
<evidence type="ECO:0000256" key="13">
    <source>
        <dbReference type="ARBA" id="ARBA00025185"/>
    </source>
</evidence>
<dbReference type="Pfam" id="PF01325">
    <property type="entry name" value="Fe_dep_repress"/>
    <property type="match status" value="1"/>
</dbReference>
<dbReference type="InterPro" id="IPR007167">
    <property type="entry name" value="Fe-transptr_FeoA-like"/>
</dbReference>
<evidence type="ECO:0000256" key="8">
    <source>
        <dbReference type="ARBA" id="ARBA00023015"/>
    </source>
</evidence>
<dbReference type="Gene3D" id="1.10.60.10">
    <property type="entry name" value="Iron dependent repressor, metal binding and dimerisation domain"/>
    <property type="match status" value="1"/>
</dbReference>
<dbReference type="GO" id="GO:0046914">
    <property type="term" value="F:transition metal ion binding"/>
    <property type="evidence" value="ECO:0007669"/>
    <property type="project" value="InterPro"/>
</dbReference>
<dbReference type="SUPFAM" id="SSF47979">
    <property type="entry name" value="Iron-dependent repressor protein, dimerization domain"/>
    <property type="match status" value="1"/>
</dbReference>
<keyword evidence="11" id="KW-0804">Transcription</keyword>
<comment type="similarity">
    <text evidence="2">Belongs to the DtxR/MntR family.</text>
</comment>
<gene>
    <name evidence="16" type="ORF">OCK74_14785</name>
</gene>
<evidence type="ECO:0000256" key="1">
    <source>
        <dbReference type="ARBA" id="ARBA00004496"/>
    </source>
</evidence>
<dbReference type="Pfam" id="PF02742">
    <property type="entry name" value="Fe_dep_repr_C"/>
    <property type="match status" value="1"/>
</dbReference>
<evidence type="ECO:0000256" key="2">
    <source>
        <dbReference type="ARBA" id="ARBA00007871"/>
    </source>
</evidence>
<dbReference type="SUPFAM" id="SSF46785">
    <property type="entry name" value="Winged helix' DNA-binding domain"/>
    <property type="match status" value="1"/>
</dbReference>
<dbReference type="InterPro" id="IPR022687">
    <property type="entry name" value="HTH_DTXR"/>
</dbReference>
<dbReference type="InterPro" id="IPR036388">
    <property type="entry name" value="WH-like_DNA-bd_sf"/>
</dbReference>
<evidence type="ECO:0000256" key="14">
    <source>
        <dbReference type="ARBA" id="ARBA00032593"/>
    </source>
</evidence>
<evidence type="ECO:0000256" key="11">
    <source>
        <dbReference type="ARBA" id="ARBA00023163"/>
    </source>
</evidence>
<keyword evidence="6" id="KW-0678">Repressor</keyword>
<feature type="domain" description="HTH dtxR-type" evidence="15">
    <location>
        <begin position="1"/>
        <end position="64"/>
    </location>
</feature>
<dbReference type="GO" id="GO:0003677">
    <property type="term" value="F:DNA binding"/>
    <property type="evidence" value="ECO:0007669"/>
    <property type="project" value="UniProtKB-KW"/>
</dbReference>
<dbReference type="PANTHER" id="PTHR33238">
    <property type="entry name" value="IRON (METAL) DEPENDENT REPRESSOR, DTXR FAMILY"/>
    <property type="match status" value="1"/>
</dbReference>
<dbReference type="RefSeq" id="WP_279297825.1">
    <property type="nucleotide sequence ID" value="NZ_JAOTIF010000012.1"/>
</dbReference>
<evidence type="ECO:0000256" key="3">
    <source>
        <dbReference type="ARBA" id="ARBA00011738"/>
    </source>
</evidence>
<evidence type="ECO:0000259" key="15">
    <source>
        <dbReference type="PROSITE" id="PS50944"/>
    </source>
</evidence>
<keyword evidence="9" id="KW-0238">DNA-binding</keyword>
<comment type="subcellular location">
    <subcellularLocation>
        <location evidence="1">Cytoplasm</location>
    </subcellularLocation>
</comment>
<evidence type="ECO:0000256" key="12">
    <source>
        <dbReference type="ARBA" id="ARBA00023211"/>
    </source>
</evidence>
<evidence type="ECO:0000256" key="10">
    <source>
        <dbReference type="ARBA" id="ARBA00023159"/>
    </source>
</evidence>
<evidence type="ECO:0000313" key="17">
    <source>
        <dbReference type="Proteomes" id="UP001155483"/>
    </source>
</evidence>
<dbReference type="InterPro" id="IPR036421">
    <property type="entry name" value="Fe_dep_repressor_sf"/>
</dbReference>
<dbReference type="SMART" id="SM00529">
    <property type="entry name" value="HTH_DTXR"/>
    <property type="match status" value="1"/>
</dbReference>
<dbReference type="Gene3D" id="1.10.10.10">
    <property type="entry name" value="Winged helix-like DNA-binding domain superfamily/Winged helix DNA-binding domain"/>
    <property type="match status" value="1"/>
</dbReference>
<dbReference type="InterPro" id="IPR001367">
    <property type="entry name" value="Fe_dep_repressor"/>
</dbReference>
<dbReference type="SMART" id="SM00899">
    <property type="entry name" value="FeoA"/>
    <property type="match status" value="1"/>
</dbReference>
<dbReference type="AlphaFoldDB" id="A0A9X3B8A0"/>
<sequence length="219" mass="25210">MNISNSEENYLKTIFHLQADTEKVNTNAVAEKLNTRPASVTDMMKKLSAKKLLDYQPYKGFSLSGEGRKIALGIVRRHRLWEYFLVEKLHLGWDEVHEIAEELEHVSSKRLIDKLDEYLGFPKFDPHGDPIPDSKGKLRRSNEILLLQLPLHQRAEVCRVGNQSAEMLELLQHKNIRIGTKLEVKNNFHFDGSIEVKVKNTTVSISEQLAKNIFVTYES</sequence>
<organism evidence="16 17">
    <name type="scientific">Paraflavisolibacter caeni</name>
    <dbReference type="NCBI Taxonomy" id="2982496"/>
    <lineage>
        <taxon>Bacteria</taxon>
        <taxon>Pseudomonadati</taxon>
        <taxon>Bacteroidota</taxon>
        <taxon>Chitinophagia</taxon>
        <taxon>Chitinophagales</taxon>
        <taxon>Chitinophagaceae</taxon>
        <taxon>Paraflavisolibacter</taxon>
    </lineage>
</organism>
<comment type="function">
    <text evidence="13">In the presence of manganese, represses expression of mntH and mntS. Up-regulates expression of mntP.</text>
</comment>
<dbReference type="InterPro" id="IPR038157">
    <property type="entry name" value="FeoA_core_dom"/>
</dbReference>
<reference evidence="16" key="2">
    <citation type="submission" date="2023-04" db="EMBL/GenBank/DDBJ databases">
        <title>Paracnuella aquatica gen. nov., sp. nov., a member of the family Chitinophagaceae isolated from a hot spring.</title>
        <authorList>
            <person name="Wang C."/>
        </authorList>
    </citation>
    <scope>NUCLEOTIDE SEQUENCE</scope>
    <source>
        <strain evidence="16">LB-8</strain>
    </source>
</reference>
<dbReference type="Gene3D" id="2.30.30.90">
    <property type="match status" value="1"/>
</dbReference>
<proteinExistence type="inferred from homology"/>
<keyword evidence="5" id="KW-0963">Cytoplasm</keyword>
<dbReference type="PANTHER" id="PTHR33238:SF11">
    <property type="entry name" value="TRANSCRIPTIONAL REGULATOR MNTR"/>
    <property type="match status" value="1"/>
</dbReference>
<keyword evidence="8" id="KW-0805">Transcription regulation</keyword>
<evidence type="ECO:0000256" key="4">
    <source>
        <dbReference type="ARBA" id="ARBA00022386"/>
    </source>
</evidence>
<dbReference type="Proteomes" id="UP001155483">
    <property type="component" value="Unassembled WGS sequence"/>
</dbReference>
<protein>
    <recommendedName>
        <fullName evidence="4">Transcriptional regulator MntR</fullName>
    </recommendedName>
    <alternativeName>
        <fullName evidence="14">Manganese transport regulator</fullName>
    </alternativeName>
</protein>
<dbReference type="SUPFAM" id="SSF50037">
    <property type="entry name" value="C-terminal domain of transcriptional repressors"/>
    <property type="match status" value="1"/>
</dbReference>
<dbReference type="Pfam" id="PF04023">
    <property type="entry name" value="FeoA"/>
    <property type="match status" value="1"/>
</dbReference>
<accession>A0A9X3B8A0</accession>
<dbReference type="InterPro" id="IPR050536">
    <property type="entry name" value="DtxR_MntR_Metal-Reg"/>
</dbReference>
<name>A0A9X3B8A0_9BACT</name>
<dbReference type="GO" id="GO:0003700">
    <property type="term" value="F:DNA-binding transcription factor activity"/>
    <property type="evidence" value="ECO:0007669"/>
    <property type="project" value="InterPro"/>
</dbReference>
<dbReference type="PROSITE" id="PS50944">
    <property type="entry name" value="HTH_DTXR"/>
    <property type="match status" value="1"/>
</dbReference>
<evidence type="ECO:0000256" key="7">
    <source>
        <dbReference type="ARBA" id="ARBA00023004"/>
    </source>
</evidence>
<dbReference type="GO" id="GO:0046983">
    <property type="term" value="F:protein dimerization activity"/>
    <property type="evidence" value="ECO:0007669"/>
    <property type="project" value="InterPro"/>
</dbReference>
<comment type="caution">
    <text evidence="16">The sequence shown here is derived from an EMBL/GenBank/DDBJ whole genome shotgun (WGS) entry which is preliminary data.</text>
</comment>